<dbReference type="PROSITE" id="PS50884">
    <property type="entry name" value="ZF_DOF_2"/>
    <property type="match status" value="1"/>
</dbReference>
<proteinExistence type="predicted"/>
<evidence type="ECO:0000256" key="1">
    <source>
        <dbReference type="ARBA" id="ARBA00022723"/>
    </source>
</evidence>
<evidence type="ECO:0000259" key="11">
    <source>
        <dbReference type="PROSITE" id="PS50884"/>
    </source>
</evidence>
<feature type="domain" description="Dof-type" evidence="11">
    <location>
        <begin position="35"/>
        <end position="89"/>
    </location>
</feature>
<dbReference type="EMBL" id="JAXIOK010000009">
    <property type="protein sequence ID" value="KAK4761440.1"/>
    <property type="molecule type" value="Genomic_DNA"/>
</dbReference>
<dbReference type="GO" id="GO:0003700">
    <property type="term" value="F:DNA-binding transcription factor activity"/>
    <property type="evidence" value="ECO:0007669"/>
    <property type="project" value="UniProtKB-UniRule"/>
</dbReference>
<dbReference type="GO" id="GO:0003677">
    <property type="term" value="F:DNA binding"/>
    <property type="evidence" value="ECO:0007669"/>
    <property type="project" value="UniProtKB-UniRule"/>
</dbReference>
<evidence type="ECO:0000256" key="8">
    <source>
        <dbReference type="PROSITE-ProRule" id="PRU00071"/>
    </source>
</evidence>
<dbReference type="PANTHER" id="PTHR31992">
    <property type="entry name" value="DOF ZINC FINGER PROTEIN DOF1.4-RELATED"/>
    <property type="match status" value="1"/>
</dbReference>
<evidence type="ECO:0000256" key="7">
    <source>
        <dbReference type="ARBA" id="ARBA00023242"/>
    </source>
</evidence>
<comment type="subcellular location">
    <subcellularLocation>
        <location evidence="8 9">Nucleus</location>
    </subcellularLocation>
</comment>
<feature type="region of interest" description="Disordered" evidence="10">
    <location>
        <begin position="150"/>
        <end position="180"/>
    </location>
</feature>
<evidence type="ECO:0000313" key="12">
    <source>
        <dbReference type="EMBL" id="KAK4761440.1"/>
    </source>
</evidence>
<keyword evidence="5 8" id="KW-0238">DNA-binding</keyword>
<comment type="caution">
    <text evidence="12">The sequence shown here is derived from an EMBL/GenBank/DDBJ whole genome shotgun (WGS) entry which is preliminary data.</text>
</comment>
<dbReference type="InterPro" id="IPR045174">
    <property type="entry name" value="Dof"/>
</dbReference>
<keyword evidence="6 9" id="KW-0804">Transcription</keyword>
<keyword evidence="2 8" id="KW-0863">Zinc-finger</keyword>
<evidence type="ECO:0000256" key="6">
    <source>
        <dbReference type="ARBA" id="ARBA00023163"/>
    </source>
</evidence>
<gene>
    <name evidence="12" type="ORF">SAY87_029324</name>
</gene>
<dbReference type="Proteomes" id="UP001345219">
    <property type="component" value="Chromosome 23"/>
</dbReference>
<dbReference type="AlphaFoldDB" id="A0AAN7KE87"/>
<evidence type="ECO:0000256" key="5">
    <source>
        <dbReference type="ARBA" id="ARBA00023125"/>
    </source>
</evidence>
<name>A0AAN7KE87_9MYRT</name>
<keyword evidence="7 8" id="KW-0539">Nucleus</keyword>
<keyword evidence="4 9" id="KW-0805">Transcription regulation</keyword>
<comment type="function">
    <text evidence="9">Transcription factor that binds specifically to a 5'-AA[AG]G-3' consensus core sequence.</text>
</comment>
<accession>A0AAN7KE87</accession>
<evidence type="ECO:0000256" key="4">
    <source>
        <dbReference type="ARBA" id="ARBA00023015"/>
    </source>
</evidence>
<dbReference type="PROSITE" id="PS01361">
    <property type="entry name" value="ZF_DOF_1"/>
    <property type="match status" value="1"/>
</dbReference>
<sequence>MAASTMDKKNDDCGPLQSGAATATTPLQVQAKAALRCPRCHSSNTKFCYYNNYSLGLLCPFCKTCRRYWTKGGALRNVPIGGGCRKNKKLKSSSSSRLPAAFDPSSPSPFVRGVVWSPLPPPPPSLASASSRPAFHRLWTSRSAPFPHSTAFPYPHTRRHHSRKPPLANSGTTHHPHPPFLLPPPLQVYYSAAPPPPWPTRNRQMAQ</sequence>
<dbReference type="GO" id="GO:0005634">
    <property type="term" value="C:nucleus"/>
    <property type="evidence" value="ECO:0007669"/>
    <property type="project" value="UniProtKB-SubCell"/>
</dbReference>
<evidence type="ECO:0000256" key="10">
    <source>
        <dbReference type="SAM" id="MobiDB-lite"/>
    </source>
</evidence>
<evidence type="ECO:0000313" key="13">
    <source>
        <dbReference type="Proteomes" id="UP001345219"/>
    </source>
</evidence>
<evidence type="ECO:0000256" key="3">
    <source>
        <dbReference type="ARBA" id="ARBA00022833"/>
    </source>
</evidence>
<protein>
    <recommendedName>
        <fullName evidence="9">Dof zinc finger protein</fullName>
    </recommendedName>
</protein>
<dbReference type="PANTHER" id="PTHR31992:SF313">
    <property type="entry name" value="DOF ZINC FINGER PROTEIN DOF5.7"/>
    <property type="match status" value="1"/>
</dbReference>
<keyword evidence="13" id="KW-1185">Reference proteome</keyword>
<evidence type="ECO:0000256" key="9">
    <source>
        <dbReference type="RuleBase" id="RU369094"/>
    </source>
</evidence>
<dbReference type="Pfam" id="PF02701">
    <property type="entry name" value="Zn_ribbon_Dof"/>
    <property type="match status" value="1"/>
</dbReference>
<keyword evidence="3 9" id="KW-0862">Zinc</keyword>
<dbReference type="InterPro" id="IPR003851">
    <property type="entry name" value="Znf_Dof"/>
</dbReference>
<dbReference type="GO" id="GO:0008270">
    <property type="term" value="F:zinc ion binding"/>
    <property type="evidence" value="ECO:0007669"/>
    <property type="project" value="UniProtKB-KW"/>
</dbReference>
<evidence type="ECO:0000256" key="2">
    <source>
        <dbReference type="ARBA" id="ARBA00022771"/>
    </source>
</evidence>
<organism evidence="12 13">
    <name type="scientific">Trapa incisa</name>
    <dbReference type="NCBI Taxonomy" id="236973"/>
    <lineage>
        <taxon>Eukaryota</taxon>
        <taxon>Viridiplantae</taxon>
        <taxon>Streptophyta</taxon>
        <taxon>Embryophyta</taxon>
        <taxon>Tracheophyta</taxon>
        <taxon>Spermatophyta</taxon>
        <taxon>Magnoliopsida</taxon>
        <taxon>eudicotyledons</taxon>
        <taxon>Gunneridae</taxon>
        <taxon>Pentapetalae</taxon>
        <taxon>rosids</taxon>
        <taxon>malvids</taxon>
        <taxon>Myrtales</taxon>
        <taxon>Lythraceae</taxon>
        <taxon>Trapa</taxon>
    </lineage>
</organism>
<keyword evidence="1 9" id="KW-0479">Metal-binding</keyword>
<reference evidence="12 13" key="1">
    <citation type="journal article" date="2023" name="Hortic Res">
        <title>Pangenome of water caltrop reveals structural variations and asymmetric subgenome divergence after allopolyploidization.</title>
        <authorList>
            <person name="Zhang X."/>
            <person name="Chen Y."/>
            <person name="Wang L."/>
            <person name="Yuan Y."/>
            <person name="Fang M."/>
            <person name="Shi L."/>
            <person name="Lu R."/>
            <person name="Comes H.P."/>
            <person name="Ma Y."/>
            <person name="Chen Y."/>
            <person name="Huang G."/>
            <person name="Zhou Y."/>
            <person name="Zheng Z."/>
            <person name="Qiu Y."/>
        </authorList>
    </citation>
    <scope>NUCLEOTIDE SEQUENCE [LARGE SCALE GENOMIC DNA]</scope>
    <source>
        <tissue evidence="12">Roots</tissue>
    </source>
</reference>